<evidence type="ECO:0000256" key="2">
    <source>
        <dbReference type="ARBA" id="ARBA00023134"/>
    </source>
</evidence>
<dbReference type="SMART" id="SM00175">
    <property type="entry name" value="RAB"/>
    <property type="match status" value="1"/>
</dbReference>
<keyword evidence="2" id="KW-0342">GTP-binding</keyword>
<dbReference type="GO" id="GO:0003924">
    <property type="term" value="F:GTPase activity"/>
    <property type="evidence" value="ECO:0007669"/>
    <property type="project" value="InterPro"/>
</dbReference>
<evidence type="ECO:0000313" key="4">
    <source>
        <dbReference type="Proteomes" id="UP001149090"/>
    </source>
</evidence>
<dbReference type="Proteomes" id="UP001149090">
    <property type="component" value="Unassembled WGS sequence"/>
</dbReference>
<dbReference type="OrthoDB" id="5976022at2759"/>
<keyword evidence="1" id="KW-0547">Nucleotide-binding</keyword>
<organism evidence="3 4">
    <name type="scientific">Anaeramoeba ignava</name>
    <name type="common">Anaerobic marine amoeba</name>
    <dbReference type="NCBI Taxonomy" id="1746090"/>
    <lineage>
        <taxon>Eukaryota</taxon>
        <taxon>Metamonada</taxon>
        <taxon>Anaeramoebidae</taxon>
        <taxon>Anaeramoeba</taxon>
    </lineage>
</organism>
<keyword evidence="4" id="KW-1185">Reference proteome</keyword>
<dbReference type="GO" id="GO:0016020">
    <property type="term" value="C:membrane"/>
    <property type="evidence" value="ECO:0007669"/>
    <property type="project" value="InterPro"/>
</dbReference>
<dbReference type="InterPro" id="IPR001806">
    <property type="entry name" value="Small_GTPase"/>
</dbReference>
<dbReference type="SMART" id="SM00173">
    <property type="entry name" value="RAS"/>
    <property type="match status" value="1"/>
</dbReference>
<dbReference type="GO" id="GO:0007165">
    <property type="term" value="P:signal transduction"/>
    <property type="evidence" value="ECO:0007669"/>
    <property type="project" value="InterPro"/>
</dbReference>
<dbReference type="SMART" id="SM00174">
    <property type="entry name" value="RHO"/>
    <property type="match status" value="1"/>
</dbReference>
<dbReference type="PROSITE" id="PS51421">
    <property type="entry name" value="RAS"/>
    <property type="match status" value="1"/>
</dbReference>
<name>A0A9Q0LV43_ANAIG</name>
<comment type="caution">
    <text evidence="3">The sequence shown here is derived from an EMBL/GenBank/DDBJ whole genome shotgun (WGS) entry which is preliminary data.</text>
</comment>
<protein>
    <submittedName>
        <fullName evidence="3">Ras-like protein</fullName>
    </submittedName>
</protein>
<dbReference type="NCBIfam" id="TIGR00231">
    <property type="entry name" value="small_GTP"/>
    <property type="match status" value="1"/>
</dbReference>
<dbReference type="PRINTS" id="PR00449">
    <property type="entry name" value="RASTRNSFRMNG"/>
</dbReference>
<dbReference type="AlphaFoldDB" id="A0A9Q0LV43"/>
<dbReference type="FunFam" id="3.40.50.300:FF:001447">
    <property type="entry name" value="Ras-related protein Rab-1B"/>
    <property type="match status" value="1"/>
</dbReference>
<dbReference type="InterPro" id="IPR020849">
    <property type="entry name" value="Small_GTPase_Ras-type"/>
</dbReference>
<evidence type="ECO:0000256" key="1">
    <source>
        <dbReference type="ARBA" id="ARBA00022741"/>
    </source>
</evidence>
<dbReference type="InterPro" id="IPR005225">
    <property type="entry name" value="Small_GTP-bd"/>
</dbReference>
<dbReference type="Pfam" id="PF00071">
    <property type="entry name" value="Ras"/>
    <property type="match status" value="1"/>
</dbReference>
<evidence type="ECO:0000313" key="3">
    <source>
        <dbReference type="EMBL" id="KAJ5077840.1"/>
    </source>
</evidence>
<accession>A0A9Q0LV43</accession>
<dbReference type="PANTHER" id="PTHR24070">
    <property type="entry name" value="RAS, DI-RAS, AND RHEB FAMILY MEMBERS OF SMALL GTPASE SUPERFAMILY"/>
    <property type="match status" value="1"/>
</dbReference>
<dbReference type="GO" id="GO:0005525">
    <property type="term" value="F:GTP binding"/>
    <property type="evidence" value="ECO:0007669"/>
    <property type="project" value="UniProtKB-KW"/>
</dbReference>
<dbReference type="EMBL" id="JAPDFW010000056">
    <property type="protein sequence ID" value="KAJ5077840.1"/>
    <property type="molecule type" value="Genomic_DNA"/>
</dbReference>
<dbReference type="SUPFAM" id="SSF52540">
    <property type="entry name" value="P-loop containing nucleoside triphosphate hydrolases"/>
    <property type="match status" value="1"/>
</dbReference>
<dbReference type="InterPro" id="IPR027417">
    <property type="entry name" value="P-loop_NTPase"/>
</dbReference>
<gene>
    <name evidence="3" type="ORF">M0811_05530</name>
</gene>
<sequence length="200" mass="22961">MSNNFFRIVIVGDSSVGKSSLTRRFLNNSIEVENEQISKKILKIENQEIMIEVIDTMGQEEFRSVRDKYYTIGDGFVVVYSILSSTSLNEAEKIIKYIKRARRILPPLILVENKIDLEEERIVPQTEGEELAKKFSVLFGQLSAKNGIGVDDCFQNLIEEIIQKKTIKEQNDNSDDEKKSLIHEDLRNSNSKKCCSCFLM</sequence>
<dbReference type="Gene3D" id="3.40.50.300">
    <property type="entry name" value="P-loop containing nucleotide triphosphate hydrolases"/>
    <property type="match status" value="1"/>
</dbReference>
<reference evidence="3" key="1">
    <citation type="submission" date="2022-10" db="EMBL/GenBank/DDBJ databases">
        <title>Novel sulphate-reducing endosymbionts in the free-living metamonad Anaeramoeba.</title>
        <authorList>
            <person name="Jerlstrom-Hultqvist J."/>
            <person name="Cepicka I."/>
            <person name="Gallot-Lavallee L."/>
            <person name="Salas-Leiva D."/>
            <person name="Curtis B.A."/>
            <person name="Zahonova K."/>
            <person name="Pipaliya S."/>
            <person name="Dacks J."/>
            <person name="Roger A.J."/>
        </authorList>
    </citation>
    <scope>NUCLEOTIDE SEQUENCE</scope>
    <source>
        <strain evidence="3">BMAN</strain>
    </source>
</reference>
<proteinExistence type="predicted"/>
<dbReference type="PROSITE" id="PS51419">
    <property type="entry name" value="RAB"/>
    <property type="match status" value="1"/>
</dbReference>